<dbReference type="AlphaFoldDB" id="A0A562ZER5"/>
<dbReference type="Gene3D" id="3.40.50.12500">
    <property type="match status" value="1"/>
</dbReference>
<evidence type="ECO:0000313" key="3">
    <source>
        <dbReference type="Proteomes" id="UP000318199"/>
    </source>
</evidence>
<evidence type="ECO:0000313" key="2">
    <source>
        <dbReference type="EMBL" id="TWO66042.1"/>
    </source>
</evidence>
<dbReference type="InterPro" id="IPR053714">
    <property type="entry name" value="Iso_Racemase_Enz_sf"/>
</dbReference>
<dbReference type="EMBL" id="VOBQ01000027">
    <property type="protein sequence ID" value="TWO66042.1"/>
    <property type="molecule type" value="Genomic_DNA"/>
</dbReference>
<dbReference type="Pfam" id="PF01177">
    <property type="entry name" value="Asp_Glu_race"/>
    <property type="match status" value="1"/>
</dbReference>
<dbReference type="OrthoDB" id="9791723at2"/>
<dbReference type="RefSeq" id="WP_145896900.1">
    <property type="nucleotide sequence ID" value="NZ_VOBQ01000027.1"/>
</dbReference>
<organism evidence="2 3">
    <name type="scientific">Caenimonas sedimenti</name>
    <dbReference type="NCBI Taxonomy" id="2596921"/>
    <lineage>
        <taxon>Bacteria</taxon>
        <taxon>Pseudomonadati</taxon>
        <taxon>Pseudomonadota</taxon>
        <taxon>Betaproteobacteria</taxon>
        <taxon>Burkholderiales</taxon>
        <taxon>Comamonadaceae</taxon>
        <taxon>Caenimonas</taxon>
    </lineage>
</organism>
<keyword evidence="3" id="KW-1185">Reference proteome</keyword>
<accession>A0A562ZER5</accession>
<sequence length="138" mass="14140">MRASCESAAPRERWAPMLRRLAGSLGFGALLQHIETVVPTGAMLLADEALAMRTLGAACRAAAGTGARSIIVGGAGLAGYAERLQPEVPLPLIDSAQAGLDVMLQGLAPPALRSDDGFVADWSGIAPAMQGLAPDHAR</sequence>
<comment type="caution">
    <text evidence="2">The sequence shown here is derived from an EMBL/GenBank/DDBJ whole genome shotgun (WGS) entry which is preliminary data.</text>
</comment>
<proteinExistence type="inferred from homology"/>
<gene>
    <name evidence="2" type="ORF">FN976_27065</name>
</gene>
<dbReference type="Proteomes" id="UP000318199">
    <property type="component" value="Unassembled WGS sequence"/>
</dbReference>
<name>A0A562ZER5_9BURK</name>
<dbReference type="GO" id="GO:0047661">
    <property type="term" value="F:amino-acid racemase activity"/>
    <property type="evidence" value="ECO:0007669"/>
    <property type="project" value="InterPro"/>
</dbReference>
<reference evidence="2 3" key="1">
    <citation type="submission" date="2019-07" db="EMBL/GenBank/DDBJ databases">
        <title>Caenimonas sedimenti sp. nov., isolated from activated sludge.</title>
        <authorList>
            <person name="Xu J."/>
        </authorList>
    </citation>
    <scope>NUCLEOTIDE SEQUENCE [LARGE SCALE GENOMIC DNA]</scope>
    <source>
        <strain evidence="2 3">HX-9-20</strain>
    </source>
</reference>
<evidence type="ECO:0000256" key="1">
    <source>
        <dbReference type="ARBA" id="ARBA00038414"/>
    </source>
</evidence>
<dbReference type="InterPro" id="IPR015942">
    <property type="entry name" value="Asp/Glu/hydantoin_racemase"/>
</dbReference>
<comment type="similarity">
    <text evidence="1">Belongs to the HyuE racemase family.</text>
</comment>
<protein>
    <submittedName>
        <fullName evidence="2">Uncharacterized protein</fullName>
    </submittedName>
</protein>